<keyword evidence="1 2" id="KW-0175">Coiled coil</keyword>
<reference evidence="3" key="1">
    <citation type="submission" date="2022-06" db="EMBL/GenBank/DDBJ databases">
        <authorList>
            <person name="Berger JAMES D."/>
            <person name="Berger JAMES D."/>
        </authorList>
    </citation>
    <scope>NUCLEOTIDE SEQUENCE [LARGE SCALE GENOMIC DNA]</scope>
</reference>
<dbReference type="Gene3D" id="1.20.5.1700">
    <property type="match status" value="1"/>
</dbReference>
<feature type="coiled-coil region" evidence="2">
    <location>
        <begin position="544"/>
        <end position="626"/>
    </location>
</feature>
<sequence length="681" mass="81278">MPAQSFEYKSYVTSNESRHDQDIHYKMSKKIAQLTKVVCMLNTRSEDYVDLFKQNSKIHEDEICDLKNSYSSKIRDLEKKLEKERDSSCTVLLLGKCIDEKQQKIIEMESEYDKLINEYQLKEEMMKMKHNTEIINLQQTLVEYKEKYDKELSEVKQFAEQWKSHQCPNIERISSEKLQLEAKLKNLEEKYSLLELDKESKIKDLIESYECKIQETIKFIKDEKTKKENELLTINKNLLNDLKTQQHIYEQSVIRNNEEKDELVNSVKSTTEKNLTDYWQNMLNQERDEFQTELSKLHKSNEEIKYNLENQIQSLKSQYDQLKSEFTNYQTKSKSDCEKLRRKIGDLQIIEENLKRELNTKDEKLINLEKAGNAKYFQLRKECDELLEKIKTTEDQIELKNEIQMNKQKVILASKYEDMRSKLKETQKLLKTSQNEVQSLKNQLSLQQSNLINLKEIFTSKLKNARQLSVGYLSYIEEMKRELLHINKLIRQEMKTKYECYYQCLLAQKTADLRKTLYTEIEQKVNKDKEISIKSVTSVKQNEIDHLQQVNNELKLKLTRQYKEYENEVTKIKRQAEEALNKEKLINEVALRESLENQLVKSSAEIEQLKNNYEVLSKQAKLEKSSRFTDLVAELDRKWSETVGRECARVRGETCMKLELDYKVKLEEIRRRYDHDSEDFI</sequence>
<evidence type="ECO:0000313" key="4">
    <source>
        <dbReference type="WBParaSite" id="TREG1_87640.1"/>
    </source>
</evidence>
<accession>A0AA85KG15</accession>
<dbReference type="PANTHER" id="PTHR18870:SF9">
    <property type="entry name" value="PROTEIN TAG-278-RELATED"/>
    <property type="match status" value="1"/>
</dbReference>
<organism evidence="3 4">
    <name type="scientific">Trichobilharzia regenti</name>
    <name type="common">Nasal bird schistosome</name>
    <dbReference type="NCBI Taxonomy" id="157069"/>
    <lineage>
        <taxon>Eukaryota</taxon>
        <taxon>Metazoa</taxon>
        <taxon>Spiralia</taxon>
        <taxon>Lophotrochozoa</taxon>
        <taxon>Platyhelminthes</taxon>
        <taxon>Trematoda</taxon>
        <taxon>Digenea</taxon>
        <taxon>Strigeidida</taxon>
        <taxon>Schistosomatoidea</taxon>
        <taxon>Schistosomatidae</taxon>
        <taxon>Trichobilharzia</taxon>
    </lineage>
</organism>
<dbReference type="WBParaSite" id="TREG1_87640.1">
    <property type="protein sequence ID" value="TREG1_87640.1"/>
    <property type="gene ID" value="TREG1_87640"/>
</dbReference>
<dbReference type="AlphaFoldDB" id="A0AA85KG15"/>
<evidence type="ECO:0008006" key="5">
    <source>
        <dbReference type="Google" id="ProtNLM"/>
    </source>
</evidence>
<feature type="coiled-coil region" evidence="2">
    <location>
        <begin position="67"/>
        <end position="204"/>
    </location>
</feature>
<evidence type="ECO:0000256" key="1">
    <source>
        <dbReference type="ARBA" id="ARBA00023054"/>
    </source>
</evidence>
<dbReference type="Proteomes" id="UP000050795">
    <property type="component" value="Unassembled WGS sequence"/>
</dbReference>
<keyword evidence="3" id="KW-1185">Reference proteome</keyword>
<dbReference type="PANTHER" id="PTHR18870">
    <property type="entry name" value="PROTEIN TAG-278-RELATED"/>
    <property type="match status" value="1"/>
</dbReference>
<evidence type="ECO:0000256" key="2">
    <source>
        <dbReference type="SAM" id="Coils"/>
    </source>
</evidence>
<reference evidence="4" key="2">
    <citation type="submission" date="2023-11" db="UniProtKB">
        <authorList>
            <consortium name="WormBaseParasite"/>
        </authorList>
    </citation>
    <scope>IDENTIFICATION</scope>
</reference>
<name>A0AA85KG15_TRIRE</name>
<protein>
    <recommendedName>
        <fullName evidence="5">FAM184 domain-containing protein</fullName>
    </recommendedName>
</protein>
<evidence type="ECO:0000313" key="3">
    <source>
        <dbReference type="Proteomes" id="UP000050795"/>
    </source>
</evidence>
<proteinExistence type="predicted"/>
<feature type="coiled-coil region" evidence="2">
    <location>
        <begin position="305"/>
        <end position="457"/>
    </location>
</feature>